<dbReference type="InterPro" id="IPR002397">
    <property type="entry name" value="Cyt_P450_B"/>
</dbReference>
<sequence length="427" mass="46238">MSRPAPAAPVPLYGPEHAANPQRSWDLLRRQGPVGVGEIDPNVYVYVVTDPKTALTLLQDTDTWSKDSRHWMHLVPPNSPVRPNVEWRHSLFFTDGPEHAHLRRVITDSLALLDPRHVREVTLRFADTLLQHFAHTGEADLVGQYAQQLPPMILNALFGGLDEQAPQLHAILAALMSTDLSAKAEGEKALGAYLNTLLGAKLAQRGPDLTSWFIDHPNQLSAQNVGEQIVITDGAAYPTLAGLITNSLVRLLSDKGYRGTLTTGTLTIEDAIDEALWNDPPLAMYSLHFPRRDVDLGGLHIPSGAPVMVSYAAANNCPHANASSGGHRSGIKAHLAFAAGPHACPARKIALLIAATAIERLVSYLPDIQLAVPRGQLTYQPGPFYRLLTALPCRFTPLAPQSQRATPRTLTPSAPPRPTPGRPPVTA</sequence>
<dbReference type="GO" id="GO:0016705">
    <property type="term" value="F:oxidoreductase activity, acting on paired donors, with incorporation or reduction of molecular oxygen"/>
    <property type="evidence" value="ECO:0007669"/>
    <property type="project" value="InterPro"/>
</dbReference>
<name>A0A3R7F7X6_9ACTN</name>
<dbReference type="AlphaFoldDB" id="A0A3R7F7X6"/>
<reference evidence="3 4" key="1">
    <citation type="journal article" date="2014" name="Genome Announc.">
        <title>Draft Genome Sequence of Streptomyces fradiae ATCC 19609, a Strain Highly Sensitive to Antibiotics.</title>
        <authorList>
            <person name="Bekker O.B."/>
            <person name="Klimina K.M."/>
            <person name="Vatlin A.A."/>
            <person name="Zakharevich N.V."/>
            <person name="Kasianov A.S."/>
            <person name="Danilenko V.N."/>
        </authorList>
    </citation>
    <scope>NUCLEOTIDE SEQUENCE [LARGE SCALE GENOMIC DNA]</scope>
    <source>
        <strain evidence="3 4">ATCC 19609</strain>
    </source>
</reference>
<dbReference type="InterPro" id="IPR036396">
    <property type="entry name" value="Cyt_P450_sf"/>
</dbReference>
<feature type="compositionally biased region" description="Pro residues" evidence="2">
    <location>
        <begin position="413"/>
        <end position="427"/>
    </location>
</feature>
<dbReference type="OrthoDB" id="4133219at2"/>
<dbReference type="GO" id="GO:0020037">
    <property type="term" value="F:heme binding"/>
    <property type="evidence" value="ECO:0007669"/>
    <property type="project" value="InterPro"/>
</dbReference>
<evidence type="ECO:0000313" key="4">
    <source>
        <dbReference type="Proteomes" id="UP000028058"/>
    </source>
</evidence>
<organism evidence="3 4">
    <name type="scientific">Streptomyces xinghaiensis</name>
    <dbReference type="NCBI Taxonomy" id="1038928"/>
    <lineage>
        <taxon>Bacteria</taxon>
        <taxon>Bacillati</taxon>
        <taxon>Actinomycetota</taxon>
        <taxon>Actinomycetes</taxon>
        <taxon>Kitasatosporales</taxon>
        <taxon>Streptomycetaceae</taxon>
        <taxon>Streptomyces</taxon>
    </lineage>
</organism>
<dbReference type="PANTHER" id="PTHR46696:SF1">
    <property type="entry name" value="CYTOCHROME P450 YJIB-RELATED"/>
    <property type="match status" value="1"/>
</dbReference>
<dbReference type="PANTHER" id="PTHR46696">
    <property type="entry name" value="P450, PUTATIVE (EUROFUNG)-RELATED"/>
    <property type="match status" value="1"/>
</dbReference>
<accession>A0A3R7F7X6</accession>
<proteinExistence type="inferred from homology"/>
<evidence type="ECO:0000256" key="1">
    <source>
        <dbReference type="ARBA" id="ARBA00010617"/>
    </source>
</evidence>
<comment type="similarity">
    <text evidence="1">Belongs to the cytochrome P450 family.</text>
</comment>
<feature type="region of interest" description="Disordered" evidence="2">
    <location>
        <begin position="398"/>
        <end position="427"/>
    </location>
</feature>
<dbReference type="GO" id="GO:0005506">
    <property type="term" value="F:iron ion binding"/>
    <property type="evidence" value="ECO:0007669"/>
    <property type="project" value="InterPro"/>
</dbReference>
<dbReference type="GO" id="GO:0004497">
    <property type="term" value="F:monooxygenase activity"/>
    <property type="evidence" value="ECO:0007669"/>
    <property type="project" value="InterPro"/>
</dbReference>
<comment type="caution">
    <text evidence="3">The sequence shown here is derived from an EMBL/GenBank/DDBJ whole genome shotgun (WGS) entry which is preliminary data.</text>
</comment>
<gene>
    <name evidence="3" type="ORF">SFRA_024460</name>
</gene>
<dbReference type="SUPFAM" id="SSF48264">
    <property type="entry name" value="Cytochrome P450"/>
    <property type="match status" value="1"/>
</dbReference>
<protein>
    <submittedName>
        <fullName evidence="3">Cytochrome P450</fullName>
    </submittedName>
</protein>
<dbReference type="RefSeq" id="WP_050363537.1">
    <property type="nucleotide sequence ID" value="NZ_JNAD02000013.1"/>
</dbReference>
<keyword evidence="4" id="KW-1185">Reference proteome</keyword>
<dbReference type="Proteomes" id="UP000028058">
    <property type="component" value="Unassembled WGS sequence"/>
</dbReference>
<dbReference type="PRINTS" id="PR00359">
    <property type="entry name" value="BP450"/>
</dbReference>
<evidence type="ECO:0000313" key="3">
    <source>
        <dbReference type="EMBL" id="RKM92550.1"/>
    </source>
</evidence>
<dbReference type="Gene3D" id="1.10.630.10">
    <property type="entry name" value="Cytochrome P450"/>
    <property type="match status" value="1"/>
</dbReference>
<dbReference type="EMBL" id="JNAD02000013">
    <property type="protein sequence ID" value="RKM92550.1"/>
    <property type="molecule type" value="Genomic_DNA"/>
</dbReference>
<evidence type="ECO:0000256" key="2">
    <source>
        <dbReference type="SAM" id="MobiDB-lite"/>
    </source>
</evidence>